<evidence type="ECO:0000313" key="6">
    <source>
        <dbReference type="Proteomes" id="UP000672097"/>
    </source>
</evidence>
<dbReference type="EMBL" id="JAGQDG010000008">
    <property type="protein sequence ID" value="MBQ0937356.1"/>
    <property type="molecule type" value="Genomic_DNA"/>
</dbReference>
<reference evidence="5 6" key="1">
    <citation type="submission" date="2021-04" db="EMBL/GenBank/DDBJ databases">
        <title>The genome sequence of type strain Ideonella paludis KCTC 32238.</title>
        <authorList>
            <person name="Liu Y."/>
        </authorList>
    </citation>
    <scope>NUCLEOTIDE SEQUENCE [LARGE SCALE GENOMIC DNA]</scope>
    <source>
        <strain evidence="5 6">KCTC 32238</strain>
    </source>
</reference>
<dbReference type="InterPro" id="IPR058647">
    <property type="entry name" value="BSH_CzcB-like"/>
</dbReference>
<feature type="domain" description="CusB-like beta-barrel" evidence="3">
    <location>
        <begin position="242"/>
        <end position="293"/>
    </location>
</feature>
<dbReference type="Pfam" id="PF25954">
    <property type="entry name" value="Beta-barrel_RND_2"/>
    <property type="match status" value="1"/>
</dbReference>
<dbReference type="Gene3D" id="1.10.287.470">
    <property type="entry name" value="Helix hairpin bin"/>
    <property type="match status" value="1"/>
</dbReference>
<dbReference type="RefSeq" id="WP_210810882.1">
    <property type="nucleotide sequence ID" value="NZ_JAGQDG010000008.1"/>
</dbReference>
<dbReference type="PANTHER" id="PTHR30469">
    <property type="entry name" value="MULTIDRUG RESISTANCE PROTEIN MDTA"/>
    <property type="match status" value="1"/>
</dbReference>
<dbReference type="InterPro" id="IPR006143">
    <property type="entry name" value="RND_pump_MFP"/>
</dbReference>
<feature type="coiled-coil region" evidence="2">
    <location>
        <begin position="129"/>
        <end position="201"/>
    </location>
</feature>
<dbReference type="PANTHER" id="PTHR30469:SF15">
    <property type="entry name" value="HLYD FAMILY OF SECRETION PROTEINS"/>
    <property type="match status" value="1"/>
</dbReference>
<organism evidence="5 6">
    <name type="scientific">Ideonella paludis</name>
    <dbReference type="NCBI Taxonomy" id="1233411"/>
    <lineage>
        <taxon>Bacteria</taxon>
        <taxon>Pseudomonadati</taxon>
        <taxon>Pseudomonadota</taxon>
        <taxon>Betaproteobacteria</taxon>
        <taxon>Burkholderiales</taxon>
        <taxon>Sphaerotilaceae</taxon>
        <taxon>Ideonella</taxon>
    </lineage>
</organism>
<evidence type="ECO:0000313" key="5">
    <source>
        <dbReference type="EMBL" id="MBQ0937356.1"/>
    </source>
</evidence>
<evidence type="ECO:0000256" key="2">
    <source>
        <dbReference type="SAM" id="Coils"/>
    </source>
</evidence>
<sequence>MPASLYTPAPSAQRTVLALAALLLLGGLAACGGGGKDGPAAASAATAASAAAKAPVELLVSPEDILTVGQAGAAGRGALITGAIVPEKRADVRAELGAVVQQVLKENGDTVQRGDVLVKLDESTVRDSLNAAEESLRAATLSFEQSERQLQRVKSLQAQGMVSQQAAEDAEVRRNNANSDVLAAKARVVNARQQLQRTEVRAPFDGVVVERKVSVGDTVQVGRELLKVMDPRTLRLEGRISADQLREVRVGQSVRFSLNGYGAQRFEGRVQRVDAVANASTRQVEVVVALVGEAPTVAGLFAEGEVLTQAEAAQGKLVLPQGAVQPLEGKQMVWRLGADNKLQRVEVTLGELDPRHGWWPVKTGVQAGDRLLRNPTASLSPGQPFRLGGAGAAVVSAPASGAKAGAQAASAASAQ</sequence>
<comment type="similarity">
    <text evidence="1">Belongs to the membrane fusion protein (MFP) (TC 8.A.1) family.</text>
</comment>
<feature type="domain" description="CzcB-like barrel-sandwich hybrid" evidence="4">
    <location>
        <begin position="90"/>
        <end position="230"/>
    </location>
</feature>
<evidence type="ECO:0000259" key="3">
    <source>
        <dbReference type="Pfam" id="PF25954"/>
    </source>
</evidence>
<name>A0ABS5E2W6_9BURK</name>
<protein>
    <submittedName>
        <fullName evidence="5">Efflux RND transporter periplasmic adaptor subunit</fullName>
    </submittedName>
</protein>
<dbReference type="Gene3D" id="2.40.30.170">
    <property type="match status" value="1"/>
</dbReference>
<dbReference type="Proteomes" id="UP000672097">
    <property type="component" value="Unassembled WGS sequence"/>
</dbReference>
<gene>
    <name evidence="5" type="ORF">KAK11_18675</name>
</gene>
<dbReference type="Pfam" id="PF25973">
    <property type="entry name" value="BSH_CzcB"/>
    <property type="match status" value="1"/>
</dbReference>
<evidence type="ECO:0000256" key="1">
    <source>
        <dbReference type="ARBA" id="ARBA00009477"/>
    </source>
</evidence>
<comment type="caution">
    <text evidence="5">The sequence shown here is derived from an EMBL/GenBank/DDBJ whole genome shotgun (WGS) entry which is preliminary data.</text>
</comment>
<dbReference type="Gene3D" id="2.40.50.100">
    <property type="match status" value="1"/>
</dbReference>
<proteinExistence type="inferred from homology"/>
<keyword evidence="2" id="KW-0175">Coiled coil</keyword>
<accession>A0ABS5E2W6</accession>
<keyword evidence="6" id="KW-1185">Reference proteome</keyword>
<dbReference type="Gene3D" id="2.40.420.20">
    <property type="match status" value="1"/>
</dbReference>
<dbReference type="SUPFAM" id="SSF111369">
    <property type="entry name" value="HlyD-like secretion proteins"/>
    <property type="match status" value="1"/>
</dbReference>
<evidence type="ECO:0000259" key="4">
    <source>
        <dbReference type="Pfam" id="PF25973"/>
    </source>
</evidence>
<dbReference type="NCBIfam" id="TIGR01730">
    <property type="entry name" value="RND_mfp"/>
    <property type="match status" value="1"/>
</dbReference>
<dbReference type="InterPro" id="IPR058792">
    <property type="entry name" value="Beta-barrel_RND_2"/>
</dbReference>